<dbReference type="SUPFAM" id="SSF50978">
    <property type="entry name" value="WD40 repeat-like"/>
    <property type="match status" value="2"/>
</dbReference>
<dbReference type="PROSITE" id="PS50294">
    <property type="entry name" value="WD_REPEATS_REGION"/>
    <property type="match status" value="4"/>
</dbReference>
<dbReference type="PANTHER" id="PTHR19856:SF0">
    <property type="entry name" value="WD REPEAT-CONTAINING PROTEIN 1"/>
    <property type="match status" value="1"/>
</dbReference>
<dbReference type="Proteomes" id="UP000189513">
    <property type="component" value="Unassembled WGS sequence"/>
</dbReference>
<dbReference type="SMART" id="SM00320">
    <property type="entry name" value="WD40"/>
    <property type="match status" value="9"/>
</dbReference>
<comment type="similarity">
    <text evidence="3">Belongs to the WD repeat AIP1 family.</text>
</comment>
<dbReference type="FunFam" id="2.130.10.10:FF:000102">
    <property type="entry name" value="Actin-interacting protein 1"/>
    <property type="match status" value="1"/>
</dbReference>
<protein>
    <submittedName>
        <fullName evidence="5">Actin-interacting protein 1</fullName>
    </submittedName>
</protein>
<comment type="caution">
    <text evidence="5">The sequence shown here is derived from an EMBL/GenBank/DDBJ whole genome shotgun (WGS) entry which is preliminary data.</text>
</comment>
<dbReference type="CDD" id="cd00200">
    <property type="entry name" value="WD40"/>
    <property type="match status" value="1"/>
</dbReference>
<dbReference type="PRINTS" id="PR00320">
    <property type="entry name" value="GPROTEINBRPT"/>
</dbReference>
<reference evidence="6" key="1">
    <citation type="journal article" date="2017" name="Genome Announc.">
        <title>Genome sequences of Cyberlindnera fabianii 65, Pichia kudriavzevii 129, and Saccharomyces cerevisiae 131 isolated from fermented masau fruits in Zimbabwe.</title>
        <authorList>
            <person name="van Rijswijck I.M.H."/>
            <person name="Derks M.F.L."/>
            <person name="Abee T."/>
            <person name="de Ridder D."/>
            <person name="Smid E.J."/>
        </authorList>
    </citation>
    <scope>NUCLEOTIDE SEQUENCE [LARGE SCALE GENOMIC DNA]</scope>
    <source>
        <strain evidence="6">65</strain>
    </source>
</reference>
<dbReference type="Gene3D" id="2.130.10.10">
    <property type="entry name" value="YVTN repeat-like/Quinoprotein amine dehydrogenase"/>
    <property type="match status" value="2"/>
</dbReference>
<dbReference type="GO" id="GO:0030864">
    <property type="term" value="C:cortical actin cytoskeleton"/>
    <property type="evidence" value="ECO:0007669"/>
    <property type="project" value="TreeGrafter"/>
</dbReference>
<dbReference type="AlphaFoldDB" id="A0A1V2L640"/>
<dbReference type="InterPro" id="IPR015943">
    <property type="entry name" value="WD40/YVTN_repeat-like_dom_sf"/>
</dbReference>
<sequence>MPLTQESLWAALPNTARAQTTHLSYDAKNDRIAYAAGKSIFIRDVEAPSKSIQYTSHTFPTTVASFSPSGFYMASGDESGNVKIWDTMGEDLVLKGEYQIINGRINAIVWDADSNRVIAVGNGKERYGHAFTWDSGNTVGEISGHSAQINAAAIRPVRPYRAATVSDDSALVFYHGPPFRFEASVRGHHTNFVRDVKYSPDGAFLVSVGADRQIVVYDGKTGEFLKKIGDGVHEGGIFSVSWVDSERFVTSSADATVKLWNVNSGEVLKSWGFEKKLENHQVGVVATKKYVISLSFNGDLNYWTEDSEEPVKVLKGHQKSITASLVTKNGELYTGSYDGRVAKWDTTTGNATYEAGHSNLVVGIVEDSKTVYSAAWDDKLQTLDASTSTDISGQPKSISSSDEIVAVITEDTLFGYKSGSESFTTKLPTPATAVGASSSYIAVGFQNNSVSVFSTATGAKEFDLPAGRAAASYIAFSPNGAYLAVGDVSGKIILYDVEAKSVQTSRWAFHTGRINSIAWNEDNNQVVSGSLDTNIIVYRVDKPMKNVKFMNAHKDGVNTVQWLKDDVIVSGGSDAAVKTWKVTY</sequence>
<dbReference type="PANTHER" id="PTHR19856">
    <property type="entry name" value="WD-REPEATCONTAINING PROTEIN WDR1"/>
    <property type="match status" value="1"/>
</dbReference>
<organism evidence="5 6">
    <name type="scientific">Cyberlindnera fabianii</name>
    <name type="common">Yeast</name>
    <name type="synonym">Hansenula fabianii</name>
    <dbReference type="NCBI Taxonomy" id="36022"/>
    <lineage>
        <taxon>Eukaryota</taxon>
        <taxon>Fungi</taxon>
        <taxon>Dikarya</taxon>
        <taxon>Ascomycota</taxon>
        <taxon>Saccharomycotina</taxon>
        <taxon>Saccharomycetes</taxon>
        <taxon>Phaffomycetales</taxon>
        <taxon>Phaffomycetaceae</taxon>
        <taxon>Cyberlindnera</taxon>
    </lineage>
</organism>
<accession>A0A1V2L640</accession>
<keyword evidence="2" id="KW-0677">Repeat</keyword>
<feature type="repeat" description="WD" evidence="4">
    <location>
        <begin position="550"/>
        <end position="584"/>
    </location>
</feature>
<dbReference type="EMBL" id="MPUK01000005">
    <property type="protein sequence ID" value="ONH67244.1"/>
    <property type="molecule type" value="Genomic_DNA"/>
</dbReference>
<evidence type="ECO:0000256" key="4">
    <source>
        <dbReference type="PROSITE-ProRule" id="PRU00221"/>
    </source>
</evidence>
<feature type="repeat" description="WD" evidence="4">
    <location>
        <begin position="54"/>
        <end position="86"/>
    </location>
</feature>
<keyword evidence="6" id="KW-1185">Reference proteome</keyword>
<dbReference type="VEuPathDB" id="FungiDB:BON22_2937"/>
<evidence type="ECO:0000256" key="1">
    <source>
        <dbReference type="ARBA" id="ARBA00022574"/>
    </source>
</evidence>
<evidence type="ECO:0000313" key="5">
    <source>
        <dbReference type="EMBL" id="ONH67244.1"/>
    </source>
</evidence>
<feature type="repeat" description="WD" evidence="4">
    <location>
        <begin position="186"/>
        <end position="227"/>
    </location>
</feature>
<gene>
    <name evidence="5" type="ORF">BON22_2937</name>
</gene>
<proteinExistence type="inferred from homology"/>
<dbReference type="InterPro" id="IPR020472">
    <property type="entry name" value="WD40_PAC1"/>
</dbReference>
<dbReference type="PROSITE" id="PS50082">
    <property type="entry name" value="WD_REPEATS_2"/>
    <property type="match status" value="6"/>
</dbReference>
<feature type="repeat" description="WD" evidence="4">
    <location>
        <begin position="507"/>
        <end position="541"/>
    </location>
</feature>
<dbReference type="InterPro" id="IPR001680">
    <property type="entry name" value="WD40_rpt"/>
</dbReference>
<name>A0A1V2L640_CYBFA</name>
<evidence type="ECO:0000256" key="3">
    <source>
        <dbReference type="ARBA" id="ARBA00038366"/>
    </source>
</evidence>
<dbReference type="Pfam" id="PF00400">
    <property type="entry name" value="WD40"/>
    <property type="match status" value="7"/>
</dbReference>
<dbReference type="GO" id="GO:0030042">
    <property type="term" value="P:actin filament depolymerization"/>
    <property type="evidence" value="ECO:0007669"/>
    <property type="project" value="TreeGrafter"/>
</dbReference>
<dbReference type="OMA" id="FYQGPPF"/>
<evidence type="ECO:0000256" key="2">
    <source>
        <dbReference type="ARBA" id="ARBA00022737"/>
    </source>
</evidence>
<dbReference type="InterPro" id="IPR036322">
    <property type="entry name" value="WD40_repeat_dom_sf"/>
</dbReference>
<feature type="repeat" description="WD" evidence="4">
    <location>
        <begin position="314"/>
        <end position="354"/>
    </location>
</feature>
<dbReference type="STRING" id="36022.A0A1V2L640"/>
<dbReference type="GO" id="GO:0051015">
    <property type="term" value="F:actin filament binding"/>
    <property type="evidence" value="ECO:0007669"/>
    <property type="project" value="TreeGrafter"/>
</dbReference>
<evidence type="ECO:0000313" key="6">
    <source>
        <dbReference type="Proteomes" id="UP000189513"/>
    </source>
</evidence>
<dbReference type="FunFam" id="2.130.10.10:FF:000167">
    <property type="entry name" value="Actin-interacting protein 1"/>
    <property type="match status" value="1"/>
</dbReference>
<feature type="repeat" description="WD" evidence="4">
    <location>
        <begin position="233"/>
        <end position="270"/>
    </location>
</feature>
<keyword evidence="1 4" id="KW-0853">WD repeat</keyword>